<dbReference type="InterPro" id="IPR039429">
    <property type="entry name" value="SHMT-like_dom"/>
</dbReference>
<comment type="catalytic activity">
    <reaction evidence="9">
        <text>(6R)-5,10-methylene-5,6,7,8-tetrahydrofolate + glycine + H2O = (6S)-5,6,7,8-tetrahydrofolate + L-serine</text>
        <dbReference type="Rhea" id="RHEA:15481"/>
        <dbReference type="ChEBI" id="CHEBI:15377"/>
        <dbReference type="ChEBI" id="CHEBI:15636"/>
        <dbReference type="ChEBI" id="CHEBI:33384"/>
        <dbReference type="ChEBI" id="CHEBI:57305"/>
        <dbReference type="ChEBI" id="CHEBI:57453"/>
        <dbReference type="EC" id="2.1.2.1"/>
    </reaction>
</comment>
<evidence type="ECO:0000256" key="5">
    <source>
        <dbReference type="ARBA" id="ARBA00022490"/>
    </source>
</evidence>
<dbReference type="GO" id="GO:0004372">
    <property type="term" value="F:glycine hydroxymethyltransferase activity"/>
    <property type="evidence" value="ECO:0007669"/>
    <property type="project" value="UniProtKB-UniRule"/>
</dbReference>
<dbReference type="InterPro" id="IPR049943">
    <property type="entry name" value="Ser_HO-MeTrfase-like"/>
</dbReference>
<evidence type="ECO:0000313" key="13">
    <source>
        <dbReference type="Proteomes" id="UP000183085"/>
    </source>
</evidence>
<dbReference type="SUPFAM" id="SSF53383">
    <property type="entry name" value="PLP-dependent transferases"/>
    <property type="match status" value="1"/>
</dbReference>
<dbReference type="PANTHER" id="PTHR11680">
    <property type="entry name" value="SERINE HYDROXYMETHYLTRANSFERASE"/>
    <property type="match status" value="1"/>
</dbReference>
<dbReference type="GO" id="GO:0005829">
    <property type="term" value="C:cytosol"/>
    <property type="evidence" value="ECO:0007669"/>
    <property type="project" value="TreeGrafter"/>
</dbReference>
<evidence type="ECO:0000256" key="8">
    <source>
        <dbReference type="ARBA" id="ARBA00022898"/>
    </source>
</evidence>
<dbReference type="FunFam" id="3.40.640.10:FF:000001">
    <property type="entry name" value="Serine hydroxymethyltransferase"/>
    <property type="match status" value="1"/>
</dbReference>
<comment type="caution">
    <text evidence="9">Lacks conserved residue(s) required for the propagation of feature annotation.</text>
</comment>
<dbReference type="PANTHER" id="PTHR11680:SF35">
    <property type="entry name" value="SERINE HYDROXYMETHYLTRANSFERASE 1"/>
    <property type="match status" value="1"/>
</dbReference>
<keyword evidence="6 9" id="KW-0554">One-carbon metabolism</keyword>
<dbReference type="PROSITE" id="PS00096">
    <property type="entry name" value="SHMT"/>
    <property type="match status" value="1"/>
</dbReference>
<dbReference type="UniPathway" id="UPA00288">
    <property type="reaction ID" value="UER01023"/>
</dbReference>
<dbReference type="Gene3D" id="3.90.1150.10">
    <property type="entry name" value="Aspartate Aminotransferase, domain 1"/>
    <property type="match status" value="1"/>
</dbReference>
<keyword evidence="12" id="KW-0489">Methyltransferase</keyword>
<dbReference type="GO" id="GO:0008168">
    <property type="term" value="F:methyltransferase activity"/>
    <property type="evidence" value="ECO:0007669"/>
    <property type="project" value="UniProtKB-KW"/>
</dbReference>
<dbReference type="NCBIfam" id="NF000586">
    <property type="entry name" value="PRK00011.1"/>
    <property type="match status" value="1"/>
</dbReference>
<dbReference type="Proteomes" id="UP000183085">
    <property type="component" value="Unassembled WGS sequence"/>
</dbReference>
<feature type="binding site" evidence="9">
    <location>
        <position position="117"/>
    </location>
    <ligand>
        <name>(6S)-5,6,7,8-tetrahydrofolate</name>
        <dbReference type="ChEBI" id="CHEBI:57453"/>
    </ligand>
</feature>
<dbReference type="AlphaFoldDB" id="A0A1J5DZU1"/>
<dbReference type="HAMAP" id="MF_00051">
    <property type="entry name" value="SHMT"/>
    <property type="match status" value="1"/>
</dbReference>
<evidence type="ECO:0000313" key="12">
    <source>
        <dbReference type="EMBL" id="OIP41613.1"/>
    </source>
</evidence>
<comment type="pathway">
    <text evidence="9">Amino-acid biosynthesis; glycine biosynthesis; glycine from L-serine: step 1/1.</text>
</comment>
<evidence type="ECO:0000256" key="10">
    <source>
        <dbReference type="PIRSR" id="PIRSR000412-50"/>
    </source>
</evidence>
<dbReference type="InterPro" id="IPR015422">
    <property type="entry name" value="PyrdxlP-dep_Trfase_small"/>
</dbReference>
<feature type="binding site" evidence="9">
    <location>
        <begin position="121"/>
        <end position="123"/>
    </location>
    <ligand>
        <name>(6S)-5,6,7,8-tetrahydrofolate</name>
        <dbReference type="ChEBI" id="CHEBI:57453"/>
    </ligand>
</feature>
<evidence type="ECO:0000259" key="11">
    <source>
        <dbReference type="Pfam" id="PF00464"/>
    </source>
</evidence>
<dbReference type="PIRSF" id="PIRSF000412">
    <property type="entry name" value="SHMT"/>
    <property type="match status" value="1"/>
</dbReference>
<evidence type="ECO:0000256" key="1">
    <source>
        <dbReference type="ARBA" id="ARBA00001933"/>
    </source>
</evidence>
<keyword evidence="8 9" id="KW-0663">Pyridoxal phosphate</keyword>
<dbReference type="EC" id="2.1.2.1" evidence="9"/>
<comment type="cofactor">
    <cofactor evidence="1 9 10">
        <name>pyridoxal 5'-phosphate</name>
        <dbReference type="ChEBI" id="CHEBI:597326"/>
    </cofactor>
</comment>
<dbReference type="GO" id="GO:0019264">
    <property type="term" value="P:glycine biosynthetic process from serine"/>
    <property type="evidence" value="ECO:0007669"/>
    <property type="project" value="UniProtKB-UniRule"/>
</dbReference>
<proteinExistence type="inferred from homology"/>
<comment type="similarity">
    <text evidence="3 9">Belongs to the SHMT family.</text>
</comment>
<comment type="pathway">
    <text evidence="9">One-carbon metabolism; tetrahydrofolate interconversion.</text>
</comment>
<gene>
    <name evidence="9" type="primary">glyA</name>
    <name evidence="12" type="ORF">AUJ95_03030</name>
</gene>
<evidence type="ECO:0000256" key="7">
    <source>
        <dbReference type="ARBA" id="ARBA00022679"/>
    </source>
</evidence>
<dbReference type="InterPro" id="IPR015421">
    <property type="entry name" value="PyrdxlP-dep_Trfase_major"/>
</dbReference>
<comment type="subunit">
    <text evidence="4 9">Homodimer.</text>
</comment>
<dbReference type="UniPathway" id="UPA00193"/>
<dbReference type="GO" id="GO:0035999">
    <property type="term" value="P:tetrahydrofolate interconversion"/>
    <property type="evidence" value="ECO:0007669"/>
    <property type="project" value="UniProtKB-UniRule"/>
</dbReference>
<dbReference type="InterPro" id="IPR015424">
    <property type="entry name" value="PyrdxlP-dep_Trfase"/>
</dbReference>
<feature type="binding site" evidence="9">
    <location>
        <position position="241"/>
    </location>
    <ligand>
        <name>(6S)-5,6,7,8-tetrahydrofolate</name>
        <dbReference type="ChEBI" id="CHEBI:57453"/>
    </ligand>
</feature>
<organism evidence="12 13">
    <name type="scientific">Candidatus Desantisbacteria bacterium CG2_30_40_21</name>
    <dbReference type="NCBI Taxonomy" id="1817895"/>
    <lineage>
        <taxon>Bacteria</taxon>
        <taxon>Candidatus Desantisiibacteriota</taxon>
    </lineage>
</organism>
<dbReference type="STRING" id="1817895.AUJ95_03030"/>
<dbReference type="GO" id="GO:0032259">
    <property type="term" value="P:methylation"/>
    <property type="evidence" value="ECO:0007669"/>
    <property type="project" value="UniProtKB-KW"/>
</dbReference>
<dbReference type="InterPro" id="IPR019798">
    <property type="entry name" value="Ser_HO-MeTrfase_PLP_BS"/>
</dbReference>
<sequence length="415" mass="45575">MKHLREFDPDIYNAIQQEAYNESNRLIMIASENHVSLAILEAQGSVLTNKYAEGYPHKRYYGGCECADMVEELAINRAKELFGCEHVNVQPHSGSQANMAVYMAMLKPGDTIMGLDLSCGGHLTHGSKVSFSGIVYNSVGYGVNKSTHVFDYDELRILAKTHKPKMIVCGASAYPRVIDFKMFRQIADEVGAYLLADIAHIAGMVAAGIHPSPIAVCDFVTATTHKTLRGPRGGMIMCRSEYAKAIDKTIFPGIQGGPLMHTIAAKAVCFKEALTPEFAQYQQQIVKNARILADEFMHYGLSIISGGTDTHLLLIDLTQQGLTGKVVEDALGKANIIVNKNTIPYDPKGPVLTSGIRIGTPSLTTRGMKEEEMIMIGHWIEQAISDPTNEEILIGIQHQVLALTERFPIYEMMGQ</sequence>
<reference evidence="12 13" key="1">
    <citation type="journal article" date="2016" name="Environ. Microbiol.">
        <title>Genomic resolution of a cold subsurface aquifer community provides metabolic insights for novel microbes adapted to high CO concentrations.</title>
        <authorList>
            <person name="Probst A.J."/>
            <person name="Castelle C.J."/>
            <person name="Singh A."/>
            <person name="Brown C.T."/>
            <person name="Anantharaman K."/>
            <person name="Sharon I."/>
            <person name="Hug L.A."/>
            <person name="Burstein D."/>
            <person name="Emerson J.B."/>
            <person name="Thomas B.C."/>
            <person name="Banfield J.F."/>
        </authorList>
    </citation>
    <scope>NUCLEOTIDE SEQUENCE [LARGE SCALE GENOMIC DNA]</scope>
    <source>
        <strain evidence="12">CG2_30_40_21</strain>
    </source>
</reference>
<keyword evidence="9" id="KW-0028">Amino-acid biosynthesis</keyword>
<protein>
    <recommendedName>
        <fullName evidence="9">Serine hydroxymethyltransferase</fullName>
        <shortName evidence="9">SHMT</shortName>
        <shortName evidence="9">Serine methylase</shortName>
        <ecNumber evidence="9">2.1.2.1</ecNumber>
    </recommendedName>
</protein>
<dbReference type="GO" id="GO:0030170">
    <property type="term" value="F:pyridoxal phosphate binding"/>
    <property type="evidence" value="ECO:0007669"/>
    <property type="project" value="UniProtKB-UniRule"/>
</dbReference>
<dbReference type="Pfam" id="PF00464">
    <property type="entry name" value="SHMT"/>
    <property type="match status" value="1"/>
</dbReference>
<feature type="site" description="Plays an important role in substrate specificity" evidence="9">
    <location>
        <position position="225"/>
    </location>
</feature>
<dbReference type="EMBL" id="MNYI01000075">
    <property type="protein sequence ID" value="OIP41613.1"/>
    <property type="molecule type" value="Genomic_DNA"/>
</dbReference>
<dbReference type="Gene3D" id="3.40.640.10">
    <property type="entry name" value="Type I PLP-dependent aspartate aminotransferase-like (Major domain)"/>
    <property type="match status" value="1"/>
</dbReference>
<name>A0A1J5DZU1_9BACT</name>
<feature type="modified residue" description="N6-(pyridoxal phosphate)lysine" evidence="9 10">
    <location>
        <position position="226"/>
    </location>
</feature>
<evidence type="ECO:0000256" key="4">
    <source>
        <dbReference type="ARBA" id="ARBA00011738"/>
    </source>
</evidence>
<evidence type="ECO:0000256" key="2">
    <source>
        <dbReference type="ARBA" id="ARBA00004496"/>
    </source>
</evidence>
<dbReference type="CDD" id="cd00378">
    <property type="entry name" value="SHMT"/>
    <property type="match status" value="1"/>
</dbReference>
<keyword evidence="5 9" id="KW-0963">Cytoplasm</keyword>
<evidence type="ECO:0000256" key="6">
    <source>
        <dbReference type="ARBA" id="ARBA00022563"/>
    </source>
</evidence>
<evidence type="ECO:0000256" key="3">
    <source>
        <dbReference type="ARBA" id="ARBA00006376"/>
    </source>
</evidence>
<keyword evidence="7 9" id="KW-0808">Transferase</keyword>
<comment type="function">
    <text evidence="9">Catalyzes the reversible interconversion of serine and glycine with tetrahydrofolate (THF) serving as the one-carbon carrier. This reaction serves as the major source of one-carbon groups required for the biosynthesis of purines, thymidylate, methionine, and other important biomolecules. Also exhibits THF-independent aldolase activity toward beta-hydroxyamino acids, producing glycine and aldehydes, via a retro-aldol mechanism.</text>
</comment>
<evidence type="ECO:0000256" key="9">
    <source>
        <dbReference type="HAMAP-Rule" id="MF_00051"/>
    </source>
</evidence>
<comment type="subcellular location">
    <subcellularLocation>
        <location evidence="2 9">Cytoplasm</location>
    </subcellularLocation>
</comment>
<feature type="domain" description="Serine hydroxymethyltransferase-like" evidence="11">
    <location>
        <begin position="4"/>
        <end position="380"/>
    </location>
</feature>
<dbReference type="InterPro" id="IPR001085">
    <property type="entry name" value="Ser_HO-MeTrfase"/>
</dbReference>
<accession>A0A1J5DZU1</accession>
<comment type="caution">
    <text evidence="12">The sequence shown here is derived from an EMBL/GenBank/DDBJ whole genome shotgun (WGS) entry which is preliminary data.</text>
</comment>